<dbReference type="RefSeq" id="XP_009542994.1">
    <property type="nucleotide sequence ID" value="XM_009544699.1"/>
</dbReference>
<dbReference type="GeneID" id="20672030"/>
<keyword evidence="1" id="KW-0812">Transmembrane</keyword>
<dbReference type="KEGG" id="hir:HETIRDRAFT_380560"/>
<feature type="transmembrane region" description="Helical" evidence="1">
    <location>
        <begin position="7"/>
        <end position="35"/>
    </location>
</feature>
<reference evidence="3 4" key="1">
    <citation type="journal article" date="2012" name="New Phytol.">
        <title>Insight into trade-off between wood decay and parasitism from the genome of a fungal forest pathogen.</title>
        <authorList>
            <person name="Olson A."/>
            <person name="Aerts A."/>
            <person name="Asiegbu F."/>
            <person name="Belbahri L."/>
            <person name="Bouzid O."/>
            <person name="Broberg A."/>
            <person name="Canback B."/>
            <person name="Coutinho P.M."/>
            <person name="Cullen D."/>
            <person name="Dalman K."/>
            <person name="Deflorio G."/>
            <person name="van Diepen L.T."/>
            <person name="Dunand C."/>
            <person name="Duplessis S."/>
            <person name="Durling M."/>
            <person name="Gonthier P."/>
            <person name="Grimwood J."/>
            <person name="Fossdal C.G."/>
            <person name="Hansson D."/>
            <person name="Henrissat B."/>
            <person name="Hietala A."/>
            <person name="Himmelstrand K."/>
            <person name="Hoffmeister D."/>
            <person name="Hogberg N."/>
            <person name="James T.Y."/>
            <person name="Karlsson M."/>
            <person name="Kohler A."/>
            <person name="Kues U."/>
            <person name="Lee Y.H."/>
            <person name="Lin Y.C."/>
            <person name="Lind M."/>
            <person name="Lindquist E."/>
            <person name="Lombard V."/>
            <person name="Lucas S."/>
            <person name="Lunden K."/>
            <person name="Morin E."/>
            <person name="Murat C."/>
            <person name="Park J."/>
            <person name="Raffaello T."/>
            <person name="Rouze P."/>
            <person name="Salamov A."/>
            <person name="Schmutz J."/>
            <person name="Solheim H."/>
            <person name="Stahlberg J."/>
            <person name="Velez H."/>
            <person name="de Vries R.P."/>
            <person name="Wiebenga A."/>
            <person name="Woodward S."/>
            <person name="Yakovlev I."/>
            <person name="Garbelotto M."/>
            <person name="Martin F."/>
            <person name="Grigoriev I.V."/>
            <person name="Stenlid J."/>
        </authorList>
    </citation>
    <scope>NUCLEOTIDE SEQUENCE [LARGE SCALE GENOMIC DNA]</scope>
    <source>
        <strain evidence="3 4">TC 32-1</strain>
    </source>
</reference>
<dbReference type="Proteomes" id="UP000030671">
    <property type="component" value="Unassembled WGS sequence"/>
</dbReference>
<dbReference type="EMBL" id="KI925455">
    <property type="protein sequence ID" value="ETW86238.1"/>
    <property type="molecule type" value="Genomic_DNA"/>
</dbReference>
<dbReference type="InParanoid" id="W4KK46"/>
<dbReference type="HOGENOM" id="CLU_085798_0_0_1"/>
<evidence type="ECO:0000313" key="4">
    <source>
        <dbReference type="Proteomes" id="UP000030671"/>
    </source>
</evidence>
<dbReference type="Pfam" id="PF24535">
    <property type="entry name" value="DUF7598"/>
    <property type="match status" value="1"/>
</dbReference>
<gene>
    <name evidence="3" type="ORF">HETIRDRAFT_380560</name>
</gene>
<feature type="transmembrane region" description="Helical" evidence="1">
    <location>
        <begin position="135"/>
        <end position="157"/>
    </location>
</feature>
<evidence type="ECO:0000256" key="1">
    <source>
        <dbReference type="SAM" id="Phobius"/>
    </source>
</evidence>
<feature type="non-terminal residue" evidence="3">
    <location>
        <position position="247"/>
    </location>
</feature>
<feature type="domain" description="DUF7598" evidence="2">
    <location>
        <begin position="71"/>
        <end position="156"/>
    </location>
</feature>
<dbReference type="OrthoDB" id="5327148at2759"/>
<proteinExistence type="predicted"/>
<dbReference type="STRING" id="747525.W4KK46"/>
<keyword evidence="4" id="KW-1185">Reference proteome</keyword>
<protein>
    <recommendedName>
        <fullName evidence="2">DUF7598 domain-containing protein</fullName>
    </recommendedName>
</protein>
<sequence length="247" mass="27008">MMPTRSVYFIGLNVVRALSLISLILVFASSIFVMVTDIKAVNRFTAAGLNSSDADCEYIEDSTVPNQPAGVFWAVVNRLLIIFQVIFLILSEVEWPMSFFDRFFPVLGSQFGLGALGIFECLIGATVLSHHVDDFTLVAAFFLFSVGCLNIVLGLVFRESAKPKRSILAWRAEKNGVLPTTAPAPQSLSKLSFRDSLGGRKADAGEFGVRDKSTFGFGRQGEKQAGLKGFLLSRPVESLPRHATRPP</sequence>
<name>W4KK46_HETIT</name>
<accession>W4KK46</accession>
<evidence type="ECO:0000259" key="2">
    <source>
        <dbReference type="Pfam" id="PF24535"/>
    </source>
</evidence>
<keyword evidence="1" id="KW-1133">Transmembrane helix</keyword>
<dbReference type="eggNOG" id="ENOG502SJ7F">
    <property type="taxonomic scope" value="Eukaryota"/>
</dbReference>
<evidence type="ECO:0000313" key="3">
    <source>
        <dbReference type="EMBL" id="ETW86238.1"/>
    </source>
</evidence>
<organism evidence="3 4">
    <name type="scientific">Heterobasidion irregulare (strain TC 32-1)</name>
    <dbReference type="NCBI Taxonomy" id="747525"/>
    <lineage>
        <taxon>Eukaryota</taxon>
        <taxon>Fungi</taxon>
        <taxon>Dikarya</taxon>
        <taxon>Basidiomycota</taxon>
        <taxon>Agaricomycotina</taxon>
        <taxon>Agaricomycetes</taxon>
        <taxon>Russulales</taxon>
        <taxon>Bondarzewiaceae</taxon>
        <taxon>Heterobasidion</taxon>
        <taxon>Heterobasidion annosum species complex</taxon>
    </lineage>
</organism>
<feature type="transmembrane region" description="Helical" evidence="1">
    <location>
        <begin position="71"/>
        <end position="91"/>
    </location>
</feature>
<feature type="transmembrane region" description="Helical" evidence="1">
    <location>
        <begin position="103"/>
        <end position="129"/>
    </location>
</feature>
<dbReference type="AlphaFoldDB" id="W4KK46"/>
<keyword evidence="1" id="KW-0472">Membrane</keyword>
<dbReference type="InterPro" id="IPR056019">
    <property type="entry name" value="DUF7598"/>
</dbReference>